<dbReference type="RefSeq" id="WP_185447083.1">
    <property type="nucleotide sequence ID" value="NZ_CP043661.1"/>
</dbReference>
<proteinExistence type="predicted"/>
<reference evidence="2 3" key="2">
    <citation type="journal article" date="2020" name="Microbiol. Resour. Announc.">
        <title>Antarctic desert soil bacteria exhibit high novel natural product potential, evaluated through long-read genome sequencing and comparative genomics.</title>
        <authorList>
            <person name="Benaud N."/>
            <person name="Edwards R.J."/>
            <person name="Amos T.G."/>
            <person name="D'Agostino P.M."/>
            <person name="Gutierrez-Chavez C."/>
            <person name="Montgomery K."/>
            <person name="Nicetic I."/>
            <person name="Ferrari B.C."/>
        </authorList>
    </citation>
    <scope>NUCLEOTIDE SEQUENCE [LARGE SCALE GENOMIC DNA]</scope>
    <source>
        <strain evidence="2 3">SPB151</strain>
    </source>
</reference>
<dbReference type="AlphaFoldDB" id="A0A7G6WVZ2"/>
<dbReference type="KEGG" id="kqi:F1D05_09960"/>
<reference evidence="3" key="1">
    <citation type="submission" date="2019-09" db="EMBL/GenBank/DDBJ databases">
        <title>Antimicrobial potential of Antarctic Bacteria.</title>
        <authorList>
            <person name="Benaud N."/>
            <person name="Edwards R.J."/>
            <person name="Ferrari B.C."/>
        </authorList>
    </citation>
    <scope>NUCLEOTIDE SEQUENCE [LARGE SCALE GENOMIC DNA]</scope>
    <source>
        <strain evidence="3">SPB151</strain>
    </source>
</reference>
<accession>A0A7G6WVZ2</accession>
<evidence type="ECO:0000313" key="3">
    <source>
        <dbReference type="Proteomes" id="UP000515563"/>
    </source>
</evidence>
<sequence>MTKSAPNLTTIGNQIPIRFSGGIVTFVGSVLHDPSTGLLVLDTGDGEPEEYLSISLAAYGIWREADEVFVKDWSEGNGIAQSLVDAGPGRDRRRAQRRILLVAGRAPAHSPEAGELISITEDDEPVPYQENPQSIRETETQRGFGGGEGQAGHERGSTELIRVSFGQHTWSG</sequence>
<dbReference type="EMBL" id="CP043661">
    <property type="protein sequence ID" value="QNE18157.1"/>
    <property type="molecule type" value="Genomic_DNA"/>
</dbReference>
<dbReference type="Proteomes" id="UP000515563">
    <property type="component" value="Chromosome"/>
</dbReference>
<protein>
    <submittedName>
        <fullName evidence="2">Uncharacterized protein</fullName>
    </submittedName>
</protein>
<keyword evidence="3" id="KW-1185">Reference proteome</keyword>
<evidence type="ECO:0000313" key="2">
    <source>
        <dbReference type="EMBL" id="QNE18157.1"/>
    </source>
</evidence>
<name>A0A7G6WVZ2_9ACTN</name>
<gene>
    <name evidence="2" type="ORF">F1D05_09960</name>
</gene>
<evidence type="ECO:0000256" key="1">
    <source>
        <dbReference type="SAM" id="MobiDB-lite"/>
    </source>
</evidence>
<organism evidence="2 3">
    <name type="scientific">Kribbella qitaiheensis</name>
    <dbReference type="NCBI Taxonomy" id="1544730"/>
    <lineage>
        <taxon>Bacteria</taxon>
        <taxon>Bacillati</taxon>
        <taxon>Actinomycetota</taxon>
        <taxon>Actinomycetes</taxon>
        <taxon>Propionibacteriales</taxon>
        <taxon>Kribbellaceae</taxon>
        <taxon>Kribbella</taxon>
    </lineage>
</organism>
<feature type="region of interest" description="Disordered" evidence="1">
    <location>
        <begin position="121"/>
        <end position="158"/>
    </location>
</feature>